<keyword evidence="2" id="KW-1185">Reference proteome</keyword>
<protein>
    <recommendedName>
        <fullName evidence="3">Right handed beta helix domain-containing protein</fullName>
    </recommendedName>
</protein>
<comment type="caution">
    <text evidence="1">The sequence shown here is derived from an EMBL/GenBank/DDBJ whole genome shotgun (WGS) entry which is preliminary data.</text>
</comment>
<evidence type="ECO:0000313" key="1">
    <source>
        <dbReference type="EMBL" id="MDU0353294.1"/>
    </source>
</evidence>
<dbReference type="InterPro" id="IPR011050">
    <property type="entry name" value="Pectin_lyase_fold/virulence"/>
</dbReference>
<name>A0ABU3STF2_9ALTE</name>
<dbReference type="EMBL" id="JAWDIO010000002">
    <property type="protein sequence ID" value="MDU0353294.1"/>
    <property type="molecule type" value="Genomic_DNA"/>
</dbReference>
<sequence length="452" mass="48966">MIDKANLLGVDNNVFPHLSRRSFLSSALCLVATTACSSLNTKSSVQFIAINSLDELRHYASVDNVKVRLNPGVYTIEAAESHKFMSFTGKNSHYDLRDVTLRVDTKLFSLFGDPSGADGFYRVIDLSGENSVFEGLKVETFGDKPGYQSRNKIFNIVGSGITLKNVDVTTSGSTPWGYGSLYGIKGTVVRKMNGIRVGWPAVGVKVIGCKVHMRAMGHAIFVQGAIDTLIENCHVDGLVKTTNDLLAEKSGYAYDRHFKVPRQEYVEGVTVGKKGEILPNEIIALSEDGIRLYGDFRGHVTGSTTIRDSSVYQMRRGICTGLGAAADVVENCEATDCIAAGFNIGNKDRLINCRANAKYAEALSCPYEGSSFASVDLDILDSRNGLANNVLATINGDHHRIKLHTKNAAFVPSSMLIAIGTRRGYAFYQQGITAPTGLSLENKTAASVIYDS</sequence>
<accession>A0ABU3STF2</accession>
<dbReference type="Proteomes" id="UP001247805">
    <property type="component" value="Unassembled WGS sequence"/>
</dbReference>
<dbReference type="Gene3D" id="2.160.20.10">
    <property type="entry name" value="Single-stranded right-handed beta-helix, Pectin lyase-like"/>
    <property type="match status" value="1"/>
</dbReference>
<reference evidence="1 2" key="1">
    <citation type="submission" date="2023-10" db="EMBL/GenBank/DDBJ databases">
        <title>Glaciecola aquimarina strain GGW-M5 nov., isolated from a coastal seawater.</title>
        <authorList>
            <person name="Bayburt H."/>
            <person name="Kim J.M."/>
            <person name="Choi B.J."/>
            <person name="Jeon C.O."/>
        </authorList>
    </citation>
    <scope>NUCLEOTIDE SEQUENCE [LARGE SCALE GENOMIC DNA]</scope>
    <source>
        <strain evidence="1 2">KCTC 32108</strain>
    </source>
</reference>
<dbReference type="InterPro" id="IPR012334">
    <property type="entry name" value="Pectin_lyas_fold"/>
</dbReference>
<evidence type="ECO:0008006" key="3">
    <source>
        <dbReference type="Google" id="ProtNLM"/>
    </source>
</evidence>
<dbReference type="SUPFAM" id="SSF51126">
    <property type="entry name" value="Pectin lyase-like"/>
    <property type="match status" value="1"/>
</dbReference>
<dbReference type="RefSeq" id="WP_316024976.1">
    <property type="nucleotide sequence ID" value="NZ_JAWDIO010000002.1"/>
</dbReference>
<evidence type="ECO:0000313" key="2">
    <source>
        <dbReference type="Proteomes" id="UP001247805"/>
    </source>
</evidence>
<organism evidence="1 2">
    <name type="scientific">Paraglaciecola aquimarina</name>
    <dbReference type="NCBI Taxonomy" id="1235557"/>
    <lineage>
        <taxon>Bacteria</taxon>
        <taxon>Pseudomonadati</taxon>
        <taxon>Pseudomonadota</taxon>
        <taxon>Gammaproteobacteria</taxon>
        <taxon>Alteromonadales</taxon>
        <taxon>Alteromonadaceae</taxon>
        <taxon>Paraglaciecola</taxon>
    </lineage>
</organism>
<proteinExistence type="predicted"/>
<gene>
    <name evidence="1" type="ORF">RS130_04530</name>
</gene>